<dbReference type="Proteomes" id="UP001177260">
    <property type="component" value="Unassembled WGS sequence"/>
</dbReference>
<reference evidence="1 2" key="1">
    <citation type="journal article" date="2023" name="ACS Omega">
        <title>Identification of the Neoaspergillic Acid Biosynthesis Gene Cluster by Establishing an In Vitro CRISPR-Ribonucleoprotein Genetic System in Aspergillus melleus.</title>
        <authorList>
            <person name="Yuan B."/>
            <person name="Grau M.F."/>
            <person name="Murata R.M."/>
            <person name="Torok T."/>
            <person name="Venkateswaran K."/>
            <person name="Stajich J.E."/>
            <person name="Wang C.C.C."/>
        </authorList>
    </citation>
    <scope>NUCLEOTIDE SEQUENCE [LARGE SCALE GENOMIC DNA]</scope>
    <source>
        <strain evidence="1 2">IMV 1140</strain>
    </source>
</reference>
<evidence type="ECO:0000313" key="1">
    <source>
        <dbReference type="EMBL" id="KAK1142078.1"/>
    </source>
</evidence>
<dbReference type="EMBL" id="JAOPJF010000054">
    <property type="protein sequence ID" value="KAK1142078.1"/>
    <property type="molecule type" value="Genomic_DNA"/>
</dbReference>
<gene>
    <name evidence="1" type="ORF">N8T08_008160</name>
</gene>
<protein>
    <submittedName>
        <fullName evidence="1">Uncharacterized protein</fullName>
    </submittedName>
</protein>
<comment type="caution">
    <text evidence="1">The sequence shown here is derived from an EMBL/GenBank/DDBJ whole genome shotgun (WGS) entry which is preliminary data.</text>
</comment>
<name>A0ACC3AWK3_9EURO</name>
<proteinExistence type="predicted"/>
<accession>A0ACC3AWK3</accession>
<organism evidence="1 2">
    <name type="scientific">Aspergillus melleus</name>
    <dbReference type="NCBI Taxonomy" id="138277"/>
    <lineage>
        <taxon>Eukaryota</taxon>
        <taxon>Fungi</taxon>
        <taxon>Dikarya</taxon>
        <taxon>Ascomycota</taxon>
        <taxon>Pezizomycotina</taxon>
        <taxon>Eurotiomycetes</taxon>
        <taxon>Eurotiomycetidae</taxon>
        <taxon>Eurotiales</taxon>
        <taxon>Aspergillaceae</taxon>
        <taxon>Aspergillus</taxon>
        <taxon>Aspergillus subgen. Circumdati</taxon>
    </lineage>
</organism>
<keyword evidence="2" id="KW-1185">Reference proteome</keyword>
<sequence length="238" mass="27411">MDEHQPHFDPLIVSEEDQDMFDDWGGYENGSFPEAVVIGTDLSPIQPSWVPPNCVFEIDDFELEWSFSQSFDYIHARAIEGCVHDFPRLFQQTYDSLSPGGWFEIVDFTAGIFSDDESTEKSPHLLEWRDRLIEASRMFGKPLGVSGQYSEWMVQTGFTNVPFGPWARNTTLKRLGIYHQANMLEALEAYSLALCTRYLGWSVEQVQLLLIGVRNELKDQTLHNYSKLYVVYGQKQAF</sequence>
<evidence type="ECO:0000313" key="2">
    <source>
        <dbReference type="Proteomes" id="UP001177260"/>
    </source>
</evidence>